<proteinExistence type="predicted"/>
<dbReference type="PANTHER" id="PTHR43214">
    <property type="entry name" value="TWO-COMPONENT RESPONSE REGULATOR"/>
    <property type="match status" value="1"/>
</dbReference>
<keyword evidence="9" id="KW-1185">Reference proteome</keyword>
<evidence type="ECO:0000313" key="9">
    <source>
        <dbReference type="Proteomes" id="UP000642284"/>
    </source>
</evidence>
<gene>
    <name evidence="8" type="ORF">H9Y04_44655</name>
</gene>
<reference evidence="8 9" key="1">
    <citation type="submission" date="2020-08" db="EMBL/GenBank/DDBJ databases">
        <title>Genemic of Streptomyces polyaspartic.</title>
        <authorList>
            <person name="Liu W."/>
        </authorList>
    </citation>
    <scope>NUCLEOTIDE SEQUENCE [LARGE SCALE GENOMIC DNA]</scope>
    <source>
        <strain evidence="8 9">TRM66268-LWL</strain>
    </source>
</reference>
<evidence type="ECO:0000256" key="2">
    <source>
        <dbReference type="ARBA" id="ARBA00023015"/>
    </source>
</evidence>
<dbReference type="CDD" id="cd17535">
    <property type="entry name" value="REC_NarL-like"/>
    <property type="match status" value="1"/>
</dbReference>
<dbReference type="PROSITE" id="PS50110">
    <property type="entry name" value="RESPONSE_REGULATORY"/>
    <property type="match status" value="1"/>
</dbReference>
<dbReference type="EMBL" id="JACTVJ010000050">
    <property type="protein sequence ID" value="MBC9719598.1"/>
    <property type="molecule type" value="Genomic_DNA"/>
</dbReference>
<dbReference type="PROSITE" id="PS00622">
    <property type="entry name" value="HTH_LUXR_1"/>
    <property type="match status" value="1"/>
</dbReference>
<dbReference type="InterPro" id="IPR001789">
    <property type="entry name" value="Sig_transdc_resp-reg_receiver"/>
</dbReference>
<protein>
    <submittedName>
        <fullName evidence="8">Response regulator transcription factor</fullName>
    </submittedName>
</protein>
<dbReference type="SUPFAM" id="SSF46894">
    <property type="entry name" value="C-terminal effector domain of the bipartite response regulators"/>
    <property type="match status" value="1"/>
</dbReference>
<evidence type="ECO:0000256" key="4">
    <source>
        <dbReference type="ARBA" id="ARBA00023163"/>
    </source>
</evidence>
<evidence type="ECO:0000259" key="6">
    <source>
        <dbReference type="PROSITE" id="PS50043"/>
    </source>
</evidence>
<dbReference type="PANTHER" id="PTHR43214:SF24">
    <property type="entry name" value="TRANSCRIPTIONAL REGULATORY PROTEIN NARL-RELATED"/>
    <property type="match status" value="1"/>
</dbReference>
<keyword evidence="1 5" id="KW-0597">Phosphoprotein</keyword>
<evidence type="ECO:0000313" key="8">
    <source>
        <dbReference type="EMBL" id="MBC9719598.1"/>
    </source>
</evidence>
<keyword evidence="2" id="KW-0805">Transcription regulation</keyword>
<dbReference type="InterPro" id="IPR039420">
    <property type="entry name" value="WalR-like"/>
</dbReference>
<dbReference type="RefSeq" id="WP_187819998.1">
    <property type="nucleotide sequence ID" value="NZ_JACTVJ010000050.1"/>
</dbReference>
<dbReference type="SMART" id="SM00448">
    <property type="entry name" value="REC"/>
    <property type="match status" value="1"/>
</dbReference>
<dbReference type="InterPro" id="IPR058245">
    <property type="entry name" value="NreC/VraR/RcsB-like_REC"/>
</dbReference>
<evidence type="ECO:0000256" key="1">
    <source>
        <dbReference type="ARBA" id="ARBA00022553"/>
    </source>
</evidence>
<sequence>MIRVLLADDESVVRFGLRTILEAEGDMEVVAEAGSGVEAVTLTQVHTPEVVVMDVNMPLLDGIGATRRMMDLQRPPRVLMLTAFHLDEKVFSALDAGASGFLLKDLQPGDLPNAVRTVAAGGSMLAPTVTKRLISHVLSGATIPRHDAYQQVGLLSTREAEVLALLGHGLSNADISKQLFIAEGSVKTYVSRMLVKLNLDNRTQLAILAFRAGLVDVASPGTGG</sequence>
<dbReference type="InterPro" id="IPR011006">
    <property type="entry name" value="CheY-like_superfamily"/>
</dbReference>
<dbReference type="SUPFAM" id="SSF52172">
    <property type="entry name" value="CheY-like"/>
    <property type="match status" value="1"/>
</dbReference>
<dbReference type="Pfam" id="PF00196">
    <property type="entry name" value="GerE"/>
    <property type="match status" value="1"/>
</dbReference>
<evidence type="ECO:0000256" key="5">
    <source>
        <dbReference type="PROSITE-ProRule" id="PRU00169"/>
    </source>
</evidence>
<evidence type="ECO:0000259" key="7">
    <source>
        <dbReference type="PROSITE" id="PS50110"/>
    </source>
</evidence>
<dbReference type="Pfam" id="PF00072">
    <property type="entry name" value="Response_reg"/>
    <property type="match status" value="1"/>
</dbReference>
<dbReference type="Gene3D" id="3.40.50.2300">
    <property type="match status" value="1"/>
</dbReference>
<name>A0ABR7SW24_9ACTN</name>
<evidence type="ECO:0000256" key="3">
    <source>
        <dbReference type="ARBA" id="ARBA00023125"/>
    </source>
</evidence>
<dbReference type="InterPro" id="IPR000792">
    <property type="entry name" value="Tscrpt_reg_LuxR_C"/>
</dbReference>
<accession>A0ABR7SW24</accession>
<organism evidence="8 9">
    <name type="scientific">Streptomyces polyasparticus</name>
    <dbReference type="NCBI Taxonomy" id="2767826"/>
    <lineage>
        <taxon>Bacteria</taxon>
        <taxon>Bacillati</taxon>
        <taxon>Actinomycetota</taxon>
        <taxon>Actinomycetes</taxon>
        <taxon>Kitasatosporales</taxon>
        <taxon>Streptomycetaceae</taxon>
        <taxon>Streptomyces</taxon>
    </lineage>
</organism>
<dbReference type="InterPro" id="IPR016032">
    <property type="entry name" value="Sig_transdc_resp-reg_C-effctor"/>
</dbReference>
<dbReference type="PROSITE" id="PS50043">
    <property type="entry name" value="HTH_LUXR_2"/>
    <property type="match status" value="1"/>
</dbReference>
<dbReference type="SMART" id="SM00421">
    <property type="entry name" value="HTH_LUXR"/>
    <property type="match status" value="1"/>
</dbReference>
<keyword evidence="3" id="KW-0238">DNA-binding</keyword>
<comment type="caution">
    <text evidence="8">The sequence shown here is derived from an EMBL/GenBank/DDBJ whole genome shotgun (WGS) entry which is preliminary data.</text>
</comment>
<dbReference type="PRINTS" id="PR00038">
    <property type="entry name" value="HTHLUXR"/>
</dbReference>
<feature type="domain" description="Response regulatory" evidence="7">
    <location>
        <begin position="3"/>
        <end position="119"/>
    </location>
</feature>
<feature type="domain" description="HTH luxR-type" evidence="6">
    <location>
        <begin position="148"/>
        <end position="213"/>
    </location>
</feature>
<dbReference type="CDD" id="cd06170">
    <property type="entry name" value="LuxR_C_like"/>
    <property type="match status" value="1"/>
</dbReference>
<keyword evidence="4" id="KW-0804">Transcription</keyword>
<dbReference type="Proteomes" id="UP000642284">
    <property type="component" value="Unassembled WGS sequence"/>
</dbReference>
<feature type="modified residue" description="4-aspartylphosphate" evidence="5">
    <location>
        <position position="54"/>
    </location>
</feature>